<feature type="compositionally biased region" description="Low complexity" evidence="1">
    <location>
        <begin position="704"/>
        <end position="725"/>
    </location>
</feature>
<feature type="region of interest" description="Disordered" evidence="1">
    <location>
        <begin position="60"/>
        <end position="172"/>
    </location>
</feature>
<feature type="region of interest" description="Disordered" evidence="1">
    <location>
        <begin position="1049"/>
        <end position="1103"/>
    </location>
</feature>
<dbReference type="STRING" id="35128.B8LC19"/>
<sequence length="2042" mass="225804">MARYSQAVLLAALALNGVDAANNNSRQLRGGEDVSRSSSNMAQRGLGWLSDLLNQWNSGQGLTSSTTLKPTMSPTKSPVTPAPVTPAPVSSEPTPAPIVMVENQAPVYDNSTTTPGTSTTTTSSTTTTEAPDTTTTNNAPTTTTAESSSTSTTTTSSTEAPDTTTTTTVPPLPSYYFPDLYSNGSACLHSSTICTPTLKAEGAACYDSWMALSNNAATFLFSTMAGCCEKHGCDDNSTTTSTGATSSTTTEGSTTTKATTTEATTTTAVATEEPTVSPSYMPSTSPTTESPSASPVTPSPSASPTYLPSASPTFTQFWYPNLKSDVTKCTKGPACSVATYTEEEMGDICYWSWMGSNSNAPNYLFDSHADCCASKGCVVEEETESPTYMPSTVGGSNAYWYPNQHNKCTYGDDYPVEFWTDPAFRESVLFDTRQECCDAYGPESCLTLSPTKSVTPLPSKSPVKGLTDFPTASPTAKATFATKWHPDQTEGVNACISSNTYPSWMSGGTNAVKYLFDSQIACCANHQCDDFHPAMWYPEIVGEVIECVYDGNYPMYMKETPGLYLFEIEVRCCMAYGCGGAPTTTAAPLISTQAATEPATTTEEPTTTQQATTTTQATTTQQTTTTTKNLNEEDTKPVYWFPDDIDAPGPNKICINGDTYDDFMTLPHYHQYFLFSSEATCCAKYNCDAVVQQSAPADTTTLATTTTTTTVETSSPTASPTKQPVTPAPVTPSPTNKAAFWYPLADDETKCVRGSDYPSFMEKFPVNFLFTSQFKCCQIQGPCVDFPPVQTQVTSTVATVTMKPTSSPSQSPTPLPTSQPSRSPVVNGKQWYFYPDIHALTGSYCKHDDNYEAWMTADEHKVDYLHDTLEACCDFLDGCSDTPPSAVTMPTNTGDIVRYADEDFENGLDSLPWIHGGTRNHVADWRISSSKKLYGAHSLRSGDLNNKPNKSTDIKLTVDSQNGGYVEFSFVANVSDPFEKFVFYVDGQVVHMNYFPSDGWKTFSMGISPGNHELHWSVESPPEASNFSRSVDPVSFNRLYQRYATSGSSPFARLSKSNDDDMEKRVNQNGRDNNFRGSSSFQQVSHVPDSSNEDAFDSSDDNLDNIYMHSPSSYYEDQENEYQLWHDDKAAEYQQLSSATDELLTSSPPSSTADVEAILELMQQWNHFLSGITTELYALSDFRKLNPQYPPSEFISTITYDSATKTQQLLSHLFNRNTKLSPDLEVTAYKLAMEAWSNVFHSHSGDKCEEILELFGERFGGDMNYMPSIASYRTVLKAHGKSCSSYMNDGTTSPGENALGLLNLLSSLYTAGDLFLKPDVEMYSQTIEVVRNTLLDWQLRRRLDMNGALERELANGALNALKQMKLLMDEEKKSKKEGEGNQRSLEQWNCVIRAYSDALAIASRLDTKCTPEQLLQEMEAIISSNTANITDSFEDSDLDDSITQCTIDEMQRNVEHAYTNAILSQIPSNNEYFADFNLAMGNAMNSDDIFQRMKQRSLEAHPGTAYLFPHPTQHQYAALIRCVSECLRNRYSTSESNRAMAQIGEFPHVKASRLLNELEQIHSAKSDSLPIDGSIYSKVLWAWCQTVNWESISRQQKYYIAANSMRDILRKAMDGYERGFVSFSQRGDGTKMFNFAFRFLSKNTSGGKNTAGRSIELLNEMEHWYNQSEGTLAKPDGFTFSLILKTISNSGDISSASTAESVMARMDSFGIVPSEKHYLGLMRSYSRIGRNDVLDPHKTEAILHQVKKRHRENGSVKPTTALYSACISAYAGSASHNNMSKVMELHNELSDLYATTNDPAFKPDSKLYSIVLDAIAKVKDSSALSKAFQLLDEMEKRFDAGVIDEGPNRYAYSNLLHSISQSRVPNSATLAEELVHRMESRATELEDDSILPDKVTYTTLLQVFSRSSQPDAIERAERWFQRMEQQYEGGDIRAKPNKITYTAMINCWWHSGRPNAGEKAEQLLQRMEKQYEEGEFDLKPDSFAYGSVINAWCRTKSDDKAIRAWELYLRMKTQYAGGNMELKPNNIIRERERKTEGLESIG</sequence>
<dbReference type="GO" id="GO:0005643">
    <property type="term" value="C:nuclear pore"/>
    <property type="evidence" value="ECO:0000318"/>
    <property type="project" value="GO_Central"/>
</dbReference>
<dbReference type="HOGENOM" id="CLU_233257_0_0_1"/>
<feature type="compositionally biased region" description="Polar residues" evidence="1">
    <location>
        <begin position="60"/>
        <end position="72"/>
    </location>
</feature>
<evidence type="ECO:0000256" key="2">
    <source>
        <dbReference type="SAM" id="SignalP"/>
    </source>
</evidence>
<feature type="compositionally biased region" description="Low complexity" evidence="1">
    <location>
        <begin position="594"/>
        <end position="627"/>
    </location>
</feature>
<organism evidence="3 4">
    <name type="scientific">Thalassiosira pseudonana</name>
    <name type="common">Marine diatom</name>
    <name type="synonym">Cyclotella nana</name>
    <dbReference type="NCBI Taxonomy" id="35128"/>
    <lineage>
        <taxon>Eukaryota</taxon>
        <taxon>Sar</taxon>
        <taxon>Stramenopiles</taxon>
        <taxon>Ochrophyta</taxon>
        <taxon>Bacillariophyta</taxon>
        <taxon>Coscinodiscophyceae</taxon>
        <taxon>Thalassiosirophycidae</taxon>
        <taxon>Thalassiosirales</taxon>
        <taxon>Thalassiosiraceae</taxon>
        <taxon>Thalassiosira</taxon>
    </lineage>
</organism>
<reference evidence="3 4" key="1">
    <citation type="journal article" date="2004" name="Science">
        <title>The genome of the diatom Thalassiosira pseudonana: ecology, evolution, and metabolism.</title>
        <authorList>
            <person name="Armbrust E.V."/>
            <person name="Berges J.A."/>
            <person name="Bowler C."/>
            <person name="Green B.R."/>
            <person name="Martinez D."/>
            <person name="Putnam N.H."/>
            <person name="Zhou S."/>
            <person name="Allen A.E."/>
            <person name="Apt K.E."/>
            <person name="Bechner M."/>
            <person name="Brzezinski M.A."/>
            <person name="Chaal B.K."/>
            <person name="Chiovitti A."/>
            <person name="Davis A.K."/>
            <person name="Demarest M.S."/>
            <person name="Detter J.C."/>
            <person name="Glavina T."/>
            <person name="Goodstein D."/>
            <person name="Hadi M.Z."/>
            <person name="Hellsten U."/>
            <person name="Hildebrand M."/>
            <person name="Jenkins B.D."/>
            <person name="Jurka J."/>
            <person name="Kapitonov V.V."/>
            <person name="Kroger N."/>
            <person name="Lau W.W."/>
            <person name="Lane T.W."/>
            <person name="Larimer F.W."/>
            <person name="Lippmeier J.C."/>
            <person name="Lucas S."/>
            <person name="Medina M."/>
            <person name="Montsant A."/>
            <person name="Obornik M."/>
            <person name="Parker M.S."/>
            <person name="Palenik B."/>
            <person name="Pazour G.J."/>
            <person name="Richardson P.M."/>
            <person name="Rynearson T.A."/>
            <person name="Saito M.A."/>
            <person name="Schwartz D.C."/>
            <person name="Thamatrakoln K."/>
            <person name="Valentin K."/>
            <person name="Vardi A."/>
            <person name="Wilkerson F.P."/>
            <person name="Rokhsar D.S."/>
        </authorList>
    </citation>
    <scope>NUCLEOTIDE SEQUENCE [LARGE SCALE GENOMIC DNA]</scope>
    <source>
        <strain evidence="3 4">CCMP1335</strain>
    </source>
</reference>
<feature type="region of interest" description="Disordered" evidence="1">
    <location>
        <begin position="594"/>
        <end position="635"/>
    </location>
</feature>
<feature type="compositionally biased region" description="Low complexity" evidence="1">
    <location>
        <begin position="800"/>
        <end position="810"/>
    </location>
</feature>
<dbReference type="GO" id="GO:0006406">
    <property type="term" value="P:mRNA export from nucleus"/>
    <property type="evidence" value="ECO:0000318"/>
    <property type="project" value="GO_Central"/>
</dbReference>
<feature type="compositionally biased region" description="Acidic residues" evidence="1">
    <location>
        <begin position="1091"/>
        <end position="1103"/>
    </location>
</feature>
<accession>B8LC19</accession>
<keyword evidence="4" id="KW-1185">Reference proteome</keyword>
<evidence type="ECO:0000256" key="1">
    <source>
        <dbReference type="SAM" id="MobiDB-lite"/>
    </source>
</evidence>
<proteinExistence type="predicted"/>
<gene>
    <name evidence="3" type="ORF">THAPSDRAFT_24352</name>
</gene>
<feature type="region of interest" description="Disordered" evidence="1">
    <location>
        <begin position="704"/>
        <end position="733"/>
    </location>
</feature>
<dbReference type="EMBL" id="DS999415">
    <property type="protein sequence ID" value="EED87285.1"/>
    <property type="molecule type" value="Genomic_DNA"/>
</dbReference>
<feature type="signal peptide" evidence="2">
    <location>
        <begin position="1"/>
        <end position="20"/>
    </location>
</feature>
<dbReference type="PANTHER" id="PTHR18898">
    <property type="entry name" value="NUCLEOPROTEIN TPR-RELATED"/>
    <property type="match status" value="1"/>
</dbReference>
<feature type="compositionally biased region" description="Polar residues" evidence="1">
    <location>
        <begin position="1067"/>
        <end position="1090"/>
    </location>
</feature>
<dbReference type="GeneID" id="7443320"/>
<name>B8LC19_THAPS</name>
<feature type="compositionally biased region" description="Basic and acidic residues" evidence="1">
    <location>
        <begin position="1056"/>
        <end position="1066"/>
    </location>
</feature>
<dbReference type="RefSeq" id="XP_002296589.1">
    <property type="nucleotide sequence ID" value="XM_002296553.1"/>
</dbReference>
<dbReference type="eggNOG" id="KOG4197">
    <property type="taxonomic scope" value="Eukaryota"/>
</dbReference>
<dbReference type="Gene3D" id="1.25.40.10">
    <property type="entry name" value="Tetratricopeptide repeat domain"/>
    <property type="match status" value="2"/>
</dbReference>
<feature type="region of interest" description="Disordered" evidence="1">
    <location>
        <begin position="800"/>
        <end position="823"/>
    </location>
</feature>
<dbReference type="Proteomes" id="UP000001449">
    <property type="component" value="Chromosome 11"/>
</dbReference>
<dbReference type="InterPro" id="IPR011990">
    <property type="entry name" value="TPR-like_helical_dom_sf"/>
</dbReference>
<reference evidence="3 4" key="2">
    <citation type="journal article" date="2008" name="Nature">
        <title>The Phaeodactylum genome reveals the evolutionary history of diatom genomes.</title>
        <authorList>
            <person name="Bowler C."/>
            <person name="Allen A.E."/>
            <person name="Badger J.H."/>
            <person name="Grimwood J."/>
            <person name="Jabbari K."/>
            <person name="Kuo A."/>
            <person name="Maheswari U."/>
            <person name="Martens C."/>
            <person name="Maumus F."/>
            <person name="Otillar R.P."/>
            <person name="Rayko E."/>
            <person name="Salamov A."/>
            <person name="Vandepoele K."/>
            <person name="Beszteri B."/>
            <person name="Gruber A."/>
            <person name="Heijde M."/>
            <person name="Katinka M."/>
            <person name="Mock T."/>
            <person name="Valentin K."/>
            <person name="Verret F."/>
            <person name="Berges J.A."/>
            <person name="Brownlee C."/>
            <person name="Cadoret J.P."/>
            <person name="Chiovitti A."/>
            <person name="Choi C.J."/>
            <person name="Coesel S."/>
            <person name="De Martino A."/>
            <person name="Detter J.C."/>
            <person name="Durkin C."/>
            <person name="Falciatore A."/>
            <person name="Fournet J."/>
            <person name="Haruta M."/>
            <person name="Huysman M.J."/>
            <person name="Jenkins B.D."/>
            <person name="Jiroutova K."/>
            <person name="Jorgensen R.E."/>
            <person name="Joubert Y."/>
            <person name="Kaplan A."/>
            <person name="Kroger N."/>
            <person name="Kroth P.G."/>
            <person name="La Roche J."/>
            <person name="Lindquist E."/>
            <person name="Lommer M."/>
            <person name="Martin-Jezequel V."/>
            <person name="Lopez P.J."/>
            <person name="Lucas S."/>
            <person name="Mangogna M."/>
            <person name="McGinnis K."/>
            <person name="Medlin L.K."/>
            <person name="Montsant A."/>
            <person name="Oudot-Le Secq M.P."/>
            <person name="Napoli C."/>
            <person name="Obornik M."/>
            <person name="Parker M.S."/>
            <person name="Petit J.L."/>
            <person name="Porcel B.M."/>
            <person name="Poulsen N."/>
            <person name="Robison M."/>
            <person name="Rychlewski L."/>
            <person name="Rynearson T.A."/>
            <person name="Schmutz J."/>
            <person name="Shapiro H."/>
            <person name="Siaut M."/>
            <person name="Stanley M."/>
            <person name="Sussman M.R."/>
            <person name="Taylor A.R."/>
            <person name="Vardi A."/>
            <person name="von Dassow P."/>
            <person name="Vyverman W."/>
            <person name="Willis A."/>
            <person name="Wyrwicz L.S."/>
            <person name="Rokhsar D.S."/>
            <person name="Weissenbach J."/>
            <person name="Armbrust E.V."/>
            <person name="Green B.R."/>
            <person name="Van de Peer Y."/>
            <person name="Grigoriev I.V."/>
        </authorList>
    </citation>
    <scope>NUCLEOTIDE SEQUENCE [LARGE SCALE GENOMIC DNA]</scope>
    <source>
        <strain evidence="3 4">CCMP1335</strain>
    </source>
</reference>
<dbReference type="PANTHER" id="PTHR18898:SF2">
    <property type="entry name" value="NUCLEOPROTEIN TPR"/>
    <property type="match status" value="1"/>
</dbReference>
<dbReference type="InParanoid" id="B8LC19"/>
<dbReference type="GO" id="GO:0017056">
    <property type="term" value="F:structural constituent of nuclear pore"/>
    <property type="evidence" value="ECO:0000318"/>
    <property type="project" value="GO_Central"/>
</dbReference>
<feature type="region of interest" description="Disordered" evidence="1">
    <location>
        <begin position="238"/>
        <end position="307"/>
    </location>
</feature>
<feature type="compositionally biased region" description="Low complexity" evidence="1">
    <location>
        <begin position="238"/>
        <end position="306"/>
    </location>
</feature>
<feature type="compositionally biased region" description="Low complexity" evidence="1">
    <location>
        <begin position="109"/>
        <end position="168"/>
    </location>
</feature>
<keyword evidence="2" id="KW-0732">Signal</keyword>
<protein>
    <submittedName>
        <fullName evidence="3">Uncharacterized protein</fullName>
    </submittedName>
</protein>
<feature type="chain" id="PRO_5002876838" evidence="2">
    <location>
        <begin position="21"/>
        <end position="2042"/>
    </location>
</feature>
<dbReference type="FunFam" id="1.25.40.10:FF:002791">
    <property type="entry name" value="Predicted protein"/>
    <property type="match status" value="1"/>
</dbReference>
<dbReference type="PaxDb" id="35128-Thaps24352"/>
<evidence type="ECO:0000313" key="4">
    <source>
        <dbReference type="Proteomes" id="UP000001449"/>
    </source>
</evidence>
<evidence type="ECO:0000313" key="3">
    <source>
        <dbReference type="EMBL" id="EED87285.1"/>
    </source>
</evidence>
<dbReference type="KEGG" id="tps:THAPSDRAFT_24352"/>